<dbReference type="AlphaFoldDB" id="A0A934KYG3"/>
<evidence type="ECO:0000313" key="3">
    <source>
        <dbReference type="EMBL" id="MBJ7882728.1"/>
    </source>
</evidence>
<feature type="coiled-coil region" evidence="1">
    <location>
        <begin position="117"/>
        <end position="172"/>
    </location>
</feature>
<sequence>MKTDNIDQLFKNLQDDFDFETPEQGHDLRFLNKLKLQETPEATTKTKLRFHQILWAVAAVLVICIGFFTFLQHSSQTNDLASVSPQLSQTQDFFTAAITSELNKIQNQRTPENEALVSDALKQMELLEKNYERLKVDLKKSGNDKRVVYAMITNLQSRIDLLQDVLNTIENLNQLTSERTQITL</sequence>
<keyword evidence="2" id="KW-1133">Transmembrane helix</keyword>
<evidence type="ECO:0008006" key="5">
    <source>
        <dbReference type="Google" id="ProtNLM"/>
    </source>
</evidence>
<keyword evidence="2" id="KW-0472">Membrane</keyword>
<proteinExistence type="predicted"/>
<dbReference type="EMBL" id="JAEHJZ010000052">
    <property type="protein sequence ID" value="MBJ7882728.1"/>
    <property type="molecule type" value="Genomic_DNA"/>
</dbReference>
<keyword evidence="2" id="KW-0812">Transmembrane</keyword>
<keyword evidence="4" id="KW-1185">Reference proteome</keyword>
<organism evidence="3 4">
    <name type="scientific">Gelidibacter salicanalis</name>
    <dbReference type="NCBI Taxonomy" id="291193"/>
    <lineage>
        <taxon>Bacteria</taxon>
        <taxon>Pseudomonadati</taxon>
        <taxon>Bacteroidota</taxon>
        <taxon>Flavobacteriia</taxon>
        <taxon>Flavobacteriales</taxon>
        <taxon>Flavobacteriaceae</taxon>
        <taxon>Gelidibacter</taxon>
    </lineage>
</organism>
<evidence type="ECO:0000313" key="4">
    <source>
        <dbReference type="Proteomes" id="UP000662373"/>
    </source>
</evidence>
<evidence type="ECO:0000256" key="1">
    <source>
        <dbReference type="SAM" id="Coils"/>
    </source>
</evidence>
<evidence type="ECO:0000256" key="2">
    <source>
        <dbReference type="SAM" id="Phobius"/>
    </source>
</evidence>
<protein>
    <recommendedName>
        <fullName evidence="5">DUF4179 domain-containing protein</fullName>
    </recommendedName>
</protein>
<name>A0A934KYG3_9FLAO</name>
<dbReference type="RefSeq" id="WP_199603016.1">
    <property type="nucleotide sequence ID" value="NZ_JAEHJZ010000052.1"/>
</dbReference>
<dbReference type="Proteomes" id="UP000662373">
    <property type="component" value="Unassembled WGS sequence"/>
</dbReference>
<reference evidence="3 4" key="1">
    <citation type="submission" date="2020-09" db="EMBL/GenBank/DDBJ databases">
        <title>Draft genome of Gelidibacter salicanalis PAMC21136.</title>
        <authorList>
            <person name="Park H."/>
        </authorList>
    </citation>
    <scope>NUCLEOTIDE SEQUENCE [LARGE SCALE GENOMIC DNA]</scope>
    <source>
        <strain evidence="3 4">PAMC21136</strain>
    </source>
</reference>
<accession>A0A934KYG3</accession>
<feature type="transmembrane region" description="Helical" evidence="2">
    <location>
        <begin position="53"/>
        <end position="71"/>
    </location>
</feature>
<comment type="caution">
    <text evidence="3">The sequence shown here is derived from an EMBL/GenBank/DDBJ whole genome shotgun (WGS) entry which is preliminary data.</text>
</comment>
<keyword evidence="1" id="KW-0175">Coiled coil</keyword>
<gene>
    <name evidence="3" type="ORF">JEM65_19000</name>
</gene>